<evidence type="ECO:0000313" key="9">
    <source>
        <dbReference type="EMBL" id="PTX57707.1"/>
    </source>
</evidence>
<comment type="pathway">
    <text evidence="1 7">Cell wall biogenesis; peptidoglycan biosynthesis.</text>
</comment>
<evidence type="ECO:0000256" key="7">
    <source>
        <dbReference type="PROSITE-ProRule" id="PRU01373"/>
    </source>
</evidence>
<feature type="active site" description="Proton donor/acceptor" evidence="7">
    <location>
        <position position="125"/>
    </location>
</feature>
<keyword evidence="6 7" id="KW-0961">Cell wall biogenesis/degradation</keyword>
<dbReference type="GO" id="GO:0009252">
    <property type="term" value="P:peptidoglycan biosynthetic process"/>
    <property type="evidence" value="ECO:0007669"/>
    <property type="project" value="UniProtKB-UniPathway"/>
</dbReference>
<dbReference type="GO" id="GO:0071555">
    <property type="term" value="P:cell wall organization"/>
    <property type="evidence" value="ECO:0007669"/>
    <property type="project" value="UniProtKB-UniRule"/>
</dbReference>
<keyword evidence="10" id="KW-1185">Reference proteome</keyword>
<dbReference type="CDD" id="cd16913">
    <property type="entry name" value="YkuD_like"/>
    <property type="match status" value="1"/>
</dbReference>
<dbReference type="UniPathway" id="UPA00219"/>
<evidence type="ECO:0000313" key="10">
    <source>
        <dbReference type="Proteomes" id="UP000243978"/>
    </source>
</evidence>
<evidence type="ECO:0000259" key="8">
    <source>
        <dbReference type="PROSITE" id="PS52029"/>
    </source>
</evidence>
<keyword evidence="3" id="KW-0808">Transferase</keyword>
<feature type="domain" description="L,D-TPase catalytic" evidence="8">
    <location>
        <begin position="1"/>
        <end position="161"/>
    </location>
</feature>
<reference evidence="9 10" key="1">
    <citation type="submission" date="2018-04" db="EMBL/GenBank/DDBJ databases">
        <title>Genomic Encyclopedia of Archaeal and Bacterial Type Strains, Phase II (KMG-II): from individual species to whole genera.</title>
        <authorList>
            <person name="Goeker M."/>
        </authorList>
    </citation>
    <scope>NUCLEOTIDE SEQUENCE [LARGE SCALE GENOMIC DNA]</scope>
    <source>
        <strain evidence="9 10">DSM 100977</strain>
    </source>
</reference>
<dbReference type="AlphaFoldDB" id="A0A2T6BNZ5"/>
<dbReference type="Pfam" id="PF03734">
    <property type="entry name" value="YkuD"/>
    <property type="match status" value="1"/>
</dbReference>
<sequence length="162" mass="18431">MDVVTGPWGTRFMGRSFASSIGKGGITARKQEGDGATPEGVHRFVGMLYRPDRMERPTDWAKPIGPSDLWSDDGADPDYNHMVRAPHPFSHERLSRADPLYDLILITDWNWPYSVPGRGSAIFVHRWRKPRHPTEGCVAFAPEDLLWIARRLRPQSRLIVRG</sequence>
<feature type="active site" description="Nucleophile" evidence="7">
    <location>
        <position position="137"/>
    </location>
</feature>
<evidence type="ECO:0000256" key="5">
    <source>
        <dbReference type="ARBA" id="ARBA00022984"/>
    </source>
</evidence>
<gene>
    <name evidence="9" type="ORF">C8N43_2378</name>
</gene>
<accession>A0A2T6BNZ5</accession>
<evidence type="ECO:0000256" key="6">
    <source>
        <dbReference type="ARBA" id="ARBA00023316"/>
    </source>
</evidence>
<dbReference type="GO" id="GO:0008360">
    <property type="term" value="P:regulation of cell shape"/>
    <property type="evidence" value="ECO:0007669"/>
    <property type="project" value="UniProtKB-UniRule"/>
</dbReference>
<dbReference type="EMBL" id="QBKS01000001">
    <property type="protein sequence ID" value="PTX57707.1"/>
    <property type="molecule type" value="Genomic_DNA"/>
</dbReference>
<dbReference type="PANTHER" id="PTHR38589">
    <property type="entry name" value="BLR0621 PROTEIN"/>
    <property type="match status" value="1"/>
</dbReference>
<dbReference type="GO" id="GO:0004180">
    <property type="term" value="F:carboxypeptidase activity"/>
    <property type="evidence" value="ECO:0007669"/>
    <property type="project" value="UniProtKB-ARBA"/>
</dbReference>
<evidence type="ECO:0000256" key="2">
    <source>
        <dbReference type="ARBA" id="ARBA00005992"/>
    </source>
</evidence>
<protein>
    <submittedName>
        <fullName evidence="9">L,D-transpeptidase-like protein</fullName>
    </submittedName>
</protein>
<dbReference type="GO" id="GO:0016740">
    <property type="term" value="F:transferase activity"/>
    <property type="evidence" value="ECO:0007669"/>
    <property type="project" value="UniProtKB-KW"/>
</dbReference>
<proteinExistence type="inferred from homology"/>
<evidence type="ECO:0000256" key="4">
    <source>
        <dbReference type="ARBA" id="ARBA00022960"/>
    </source>
</evidence>
<dbReference type="PROSITE" id="PS52029">
    <property type="entry name" value="LD_TPASE"/>
    <property type="match status" value="1"/>
</dbReference>
<evidence type="ECO:0000256" key="3">
    <source>
        <dbReference type="ARBA" id="ARBA00022679"/>
    </source>
</evidence>
<dbReference type="SUPFAM" id="SSF141523">
    <property type="entry name" value="L,D-transpeptidase catalytic domain-like"/>
    <property type="match status" value="1"/>
</dbReference>
<keyword evidence="5 7" id="KW-0573">Peptidoglycan synthesis</keyword>
<dbReference type="Proteomes" id="UP000243978">
    <property type="component" value="Unassembled WGS sequence"/>
</dbReference>
<keyword evidence="4 7" id="KW-0133">Cell shape</keyword>
<name>A0A2T6BNZ5_9RHOB</name>
<evidence type="ECO:0000256" key="1">
    <source>
        <dbReference type="ARBA" id="ARBA00004752"/>
    </source>
</evidence>
<comment type="caution">
    <text evidence="9">The sequence shown here is derived from an EMBL/GenBank/DDBJ whole genome shotgun (WGS) entry which is preliminary data.</text>
</comment>
<dbReference type="InterPro" id="IPR038063">
    <property type="entry name" value="Transpep_catalytic_dom"/>
</dbReference>
<organism evidence="9 10">
    <name type="scientific">Litoreibacter ponti</name>
    <dbReference type="NCBI Taxonomy" id="1510457"/>
    <lineage>
        <taxon>Bacteria</taxon>
        <taxon>Pseudomonadati</taxon>
        <taxon>Pseudomonadota</taxon>
        <taxon>Alphaproteobacteria</taxon>
        <taxon>Rhodobacterales</taxon>
        <taxon>Roseobacteraceae</taxon>
        <taxon>Litoreibacter</taxon>
    </lineage>
</organism>
<comment type="similarity">
    <text evidence="2">Belongs to the YkuD family.</text>
</comment>
<dbReference type="PANTHER" id="PTHR38589:SF1">
    <property type="entry name" value="BLR0621 PROTEIN"/>
    <property type="match status" value="1"/>
</dbReference>
<dbReference type="InterPro" id="IPR005490">
    <property type="entry name" value="LD_TPept_cat_dom"/>
</dbReference>